<evidence type="ECO:0000256" key="7">
    <source>
        <dbReference type="SAM" id="Phobius"/>
    </source>
</evidence>
<keyword evidence="10" id="KW-1185">Reference proteome</keyword>
<evidence type="ECO:0000313" key="9">
    <source>
        <dbReference type="EMBL" id="KAL1881453.1"/>
    </source>
</evidence>
<reference evidence="9 10" key="1">
    <citation type="journal article" date="2024" name="Commun. Biol.">
        <title>Comparative genomic analysis of thermophilic fungi reveals convergent evolutionary adaptations and gene losses.</title>
        <authorList>
            <person name="Steindorff A.S."/>
            <person name="Aguilar-Pontes M.V."/>
            <person name="Robinson A.J."/>
            <person name="Andreopoulos B."/>
            <person name="LaButti K."/>
            <person name="Kuo A."/>
            <person name="Mondo S."/>
            <person name="Riley R."/>
            <person name="Otillar R."/>
            <person name="Haridas S."/>
            <person name="Lipzen A."/>
            <person name="Grimwood J."/>
            <person name="Schmutz J."/>
            <person name="Clum A."/>
            <person name="Reid I.D."/>
            <person name="Moisan M.C."/>
            <person name="Butler G."/>
            <person name="Nguyen T.T.M."/>
            <person name="Dewar K."/>
            <person name="Conant G."/>
            <person name="Drula E."/>
            <person name="Henrissat B."/>
            <person name="Hansel C."/>
            <person name="Singer S."/>
            <person name="Hutchinson M.I."/>
            <person name="de Vries R.P."/>
            <person name="Natvig D.O."/>
            <person name="Powell A.J."/>
            <person name="Tsang A."/>
            <person name="Grigoriev I.V."/>
        </authorList>
    </citation>
    <scope>NUCLEOTIDE SEQUENCE [LARGE SCALE GENOMIC DNA]</scope>
    <source>
        <strain evidence="9 10">ATCC 24622</strain>
    </source>
</reference>
<feature type="transmembrane region" description="Helical" evidence="7">
    <location>
        <begin position="184"/>
        <end position="203"/>
    </location>
</feature>
<evidence type="ECO:0000256" key="5">
    <source>
        <dbReference type="ARBA" id="ARBA00022989"/>
    </source>
</evidence>
<comment type="caution">
    <text evidence="9">The sequence shown here is derived from an EMBL/GenBank/DDBJ whole genome shotgun (WGS) entry which is preliminary data.</text>
</comment>
<dbReference type="PIRSF" id="PIRSF006060">
    <property type="entry name" value="AA_transporter"/>
    <property type="match status" value="1"/>
</dbReference>
<evidence type="ECO:0000256" key="2">
    <source>
        <dbReference type="ARBA" id="ARBA00022448"/>
    </source>
</evidence>
<feature type="transmembrane region" description="Helical" evidence="7">
    <location>
        <begin position="474"/>
        <end position="494"/>
    </location>
</feature>
<keyword evidence="2" id="KW-0813">Transport</keyword>
<evidence type="ECO:0000256" key="1">
    <source>
        <dbReference type="ARBA" id="ARBA00004141"/>
    </source>
</evidence>
<feature type="transmembrane region" description="Helical" evidence="7">
    <location>
        <begin position="300"/>
        <end position="321"/>
    </location>
</feature>
<feature type="transmembrane region" description="Helical" evidence="7">
    <location>
        <begin position="500"/>
        <end position="520"/>
    </location>
</feature>
<protein>
    <recommendedName>
        <fullName evidence="8">Amino acid permease/ SLC12A domain-containing protein</fullName>
    </recommendedName>
</protein>
<organism evidence="9 10">
    <name type="scientific">Phialemonium thermophilum</name>
    <dbReference type="NCBI Taxonomy" id="223376"/>
    <lineage>
        <taxon>Eukaryota</taxon>
        <taxon>Fungi</taxon>
        <taxon>Dikarya</taxon>
        <taxon>Ascomycota</taxon>
        <taxon>Pezizomycotina</taxon>
        <taxon>Sordariomycetes</taxon>
        <taxon>Sordariomycetidae</taxon>
        <taxon>Cephalothecales</taxon>
        <taxon>Cephalothecaceae</taxon>
        <taxon>Phialemonium</taxon>
    </lineage>
</organism>
<evidence type="ECO:0000256" key="4">
    <source>
        <dbReference type="ARBA" id="ARBA00022970"/>
    </source>
</evidence>
<proteinExistence type="predicted"/>
<dbReference type="Proteomes" id="UP001586593">
    <property type="component" value="Unassembled WGS sequence"/>
</dbReference>
<evidence type="ECO:0000313" key="10">
    <source>
        <dbReference type="Proteomes" id="UP001586593"/>
    </source>
</evidence>
<keyword evidence="3 7" id="KW-0812">Transmembrane</keyword>
<keyword evidence="4" id="KW-0029">Amino-acid transport</keyword>
<keyword evidence="5 7" id="KW-1133">Transmembrane helix</keyword>
<sequence>MAVLSSGRGGHVGYVKLIRKAPTSVSDLHIALSTTAGLRQEIPDNHRSEMPLSDGGIPIAGFSPGSFKREVSTRQMFLMAAGGSIGAGIFVGSGQALAIGGPANLVINFALCGLMACLTMAALGEMATSYPVSGAFYDYTLRFVGPQWGFAMGWNYVLNWLLIVPFEMTTIGVLLQYWNPEIRVWHFVPPSLVLLAVGSINGAKWFSEVKNCFCLCKILTISSFVGFALVLTVSGIPGDPRGALRGRYWHDPGAFLNGFQGFLSVLRFAGVAYGGTEMLGLAAAECRDPHQALPLATKVVFARVIFLQLGSLLTLGFTVPANSPELSQADHRYSPFVLAASLSGISVLAGFLNAMIIVALFSVANSAIFSSSCALQALCVKRMGPKVLARTTSKNVPLHALTVSLTVALLALIGTVPGGEDIFDWLLSLSSTSSYLTWASICYSHTRMRRAMTAQGHSLEHLSWRSPFGTAGSYVGLAICCVSILAQIVVAFWPLDEYEIKAVIRDIIGIPFTLLLFTGYV</sequence>
<comment type="subcellular location">
    <subcellularLocation>
        <location evidence="1">Membrane</location>
        <topology evidence="1">Multi-pass membrane protein</topology>
    </subcellularLocation>
</comment>
<evidence type="ECO:0000259" key="8">
    <source>
        <dbReference type="Pfam" id="PF00324"/>
    </source>
</evidence>
<evidence type="ECO:0000256" key="6">
    <source>
        <dbReference type="ARBA" id="ARBA00023136"/>
    </source>
</evidence>
<feature type="transmembrane region" description="Helical" evidence="7">
    <location>
        <begin position="422"/>
        <end position="443"/>
    </location>
</feature>
<dbReference type="InterPro" id="IPR004841">
    <property type="entry name" value="AA-permease/SLC12A_dom"/>
</dbReference>
<keyword evidence="6 7" id="KW-0472">Membrane</keyword>
<dbReference type="PANTHER" id="PTHR43341:SF1">
    <property type="entry name" value="GENERAL AMINO-ACID PERMEASE GAP1"/>
    <property type="match status" value="1"/>
</dbReference>
<gene>
    <name evidence="9" type="ORF">VTK73DRAFT_3738</name>
</gene>
<dbReference type="InterPro" id="IPR050524">
    <property type="entry name" value="APC_YAT"/>
</dbReference>
<dbReference type="EMBL" id="JAZHXJ010000022">
    <property type="protein sequence ID" value="KAL1881453.1"/>
    <property type="molecule type" value="Genomic_DNA"/>
</dbReference>
<dbReference type="Pfam" id="PF00324">
    <property type="entry name" value="AA_permease"/>
    <property type="match status" value="1"/>
</dbReference>
<feature type="transmembrane region" description="Helical" evidence="7">
    <location>
        <begin position="398"/>
        <end position="416"/>
    </location>
</feature>
<accession>A0ABR3XZJ7</accession>
<feature type="transmembrane region" description="Helical" evidence="7">
    <location>
        <begin position="76"/>
        <end position="99"/>
    </location>
</feature>
<feature type="transmembrane region" description="Helical" evidence="7">
    <location>
        <begin position="157"/>
        <end position="178"/>
    </location>
</feature>
<feature type="domain" description="Amino acid permease/ SLC12A" evidence="8">
    <location>
        <begin position="76"/>
        <end position="520"/>
    </location>
</feature>
<feature type="transmembrane region" description="Helical" evidence="7">
    <location>
        <begin position="215"/>
        <end position="236"/>
    </location>
</feature>
<feature type="transmembrane region" description="Helical" evidence="7">
    <location>
        <begin position="333"/>
        <end position="351"/>
    </location>
</feature>
<name>A0ABR3XZJ7_9PEZI</name>
<evidence type="ECO:0000256" key="3">
    <source>
        <dbReference type="ARBA" id="ARBA00022692"/>
    </source>
</evidence>
<dbReference type="PANTHER" id="PTHR43341">
    <property type="entry name" value="AMINO ACID PERMEASE"/>
    <property type="match status" value="1"/>
</dbReference>
<dbReference type="Gene3D" id="1.20.1740.10">
    <property type="entry name" value="Amino acid/polyamine transporter I"/>
    <property type="match status" value="1"/>
</dbReference>